<gene>
    <name evidence="2" type="ORF">METZ01_LOCUS401006</name>
</gene>
<reference evidence="2" key="1">
    <citation type="submission" date="2018-05" db="EMBL/GenBank/DDBJ databases">
        <authorList>
            <person name="Lanie J.A."/>
            <person name="Ng W.-L."/>
            <person name="Kazmierczak K.M."/>
            <person name="Andrzejewski T.M."/>
            <person name="Davidsen T.M."/>
            <person name="Wayne K.J."/>
            <person name="Tettelin H."/>
            <person name="Glass J.I."/>
            <person name="Rusch D."/>
            <person name="Podicherti R."/>
            <person name="Tsui H.-C.T."/>
            <person name="Winkler M.E."/>
        </authorList>
    </citation>
    <scope>NUCLEOTIDE SEQUENCE</scope>
</reference>
<feature type="region of interest" description="Disordered" evidence="1">
    <location>
        <begin position="1"/>
        <end position="24"/>
    </location>
</feature>
<dbReference type="AlphaFoldDB" id="A0A382VNT0"/>
<accession>A0A382VNT0</accession>
<evidence type="ECO:0000313" key="2">
    <source>
        <dbReference type="EMBL" id="SVD48152.1"/>
    </source>
</evidence>
<dbReference type="EMBL" id="UINC01153432">
    <property type="protein sequence ID" value="SVD48152.1"/>
    <property type="molecule type" value="Genomic_DNA"/>
</dbReference>
<organism evidence="2">
    <name type="scientific">marine metagenome</name>
    <dbReference type="NCBI Taxonomy" id="408172"/>
    <lineage>
        <taxon>unclassified sequences</taxon>
        <taxon>metagenomes</taxon>
        <taxon>ecological metagenomes</taxon>
    </lineage>
</organism>
<protein>
    <submittedName>
        <fullName evidence="2">Uncharacterized protein</fullName>
    </submittedName>
</protein>
<sequence>MKNLLKEKKEKDKKILKDQKKSKE</sequence>
<proteinExistence type="predicted"/>
<evidence type="ECO:0000256" key="1">
    <source>
        <dbReference type="SAM" id="MobiDB-lite"/>
    </source>
</evidence>
<name>A0A382VNT0_9ZZZZ</name>